<protein>
    <recommendedName>
        <fullName evidence="4">Capsular polysaccharide biosynthesis protein</fullName>
    </recommendedName>
</protein>
<keyword evidence="1" id="KW-1133">Transmembrane helix</keyword>
<gene>
    <name evidence="2" type="ORF">ACCQ42_09690</name>
</gene>
<sequence length="361" mass="40387">MRKVTTYQLIEGIKRNLLLLIIPPILFFGLVLGLGLHKNGGTYEASAVLIAAAEDGEEVSYNKLVLNEKLANIYMEILKSPDLYQKVDDALEVGGSDLTYSDVMARADYEVNPQAGLISFTYRDQDKKRAADSLKSICENFKLMAKDYLNADNFAYLHDVLVNKASKTKTYIFSVAAGLAGLFLGLIIIIIKTLMSDRIASLDDLAELSYPVLGKSDELTKIKAKLAYKYKNGVIGLASLGKDTNGFAENLARELAKNKKVLFVASEDKKIEDFFAYKYLGENPSQSMDTDDFAKDIARYKEEYDYVIIDEKDEKEAFLAAGIEDMKIILVNNKTRKADLDKLIRDLKDLGLSEFGVVYYQ</sequence>
<accession>A0ABW9MFE6</accession>
<feature type="transmembrane region" description="Helical" evidence="1">
    <location>
        <begin position="16"/>
        <end position="36"/>
    </location>
</feature>
<dbReference type="Proteomes" id="UP001637994">
    <property type="component" value="Unassembled WGS sequence"/>
</dbReference>
<dbReference type="PANTHER" id="PTHR32309:SF13">
    <property type="entry name" value="FERRIC ENTEROBACTIN TRANSPORT PROTEIN FEPE"/>
    <property type="match status" value="1"/>
</dbReference>
<comment type="caution">
    <text evidence="2">The sequence shown here is derived from an EMBL/GenBank/DDBJ whole genome shotgun (WGS) entry which is preliminary data.</text>
</comment>
<dbReference type="EMBL" id="JBGMEF010000046">
    <property type="protein sequence ID" value="MFO3668024.1"/>
    <property type="molecule type" value="Genomic_DNA"/>
</dbReference>
<evidence type="ECO:0000313" key="2">
    <source>
        <dbReference type="EMBL" id="MFO3668024.1"/>
    </source>
</evidence>
<organism evidence="2 3">
    <name type="scientific">Anaerococcus kampingae</name>
    <dbReference type="NCBI Taxonomy" id="3115614"/>
    <lineage>
        <taxon>Bacteria</taxon>
        <taxon>Bacillati</taxon>
        <taxon>Bacillota</taxon>
        <taxon>Tissierellia</taxon>
        <taxon>Tissierellales</taxon>
        <taxon>Peptoniphilaceae</taxon>
        <taxon>Anaerococcus</taxon>
    </lineage>
</organism>
<dbReference type="InterPro" id="IPR050445">
    <property type="entry name" value="Bact_polysacc_biosynth/exp"/>
</dbReference>
<keyword evidence="1" id="KW-0812">Transmembrane</keyword>
<evidence type="ECO:0000313" key="3">
    <source>
        <dbReference type="Proteomes" id="UP001637994"/>
    </source>
</evidence>
<evidence type="ECO:0000256" key="1">
    <source>
        <dbReference type="SAM" id="Phobius"/>
    </source>
</evidence>
<keyword evidence="3" id="KW-1185">Reference proteome</keyword>
<name>A0ABW9MFE6_9FIRM</name>
<keyword evidence="1" id="KW-0472">Membrane</keyword>
<reference evidence="2 3" key="1">
    <citation type="journal article" date="2025" name="Anaerobe">
        <title>Description of Anaerococcus kampingiae sp. nov., Anaerococcus groningensis sp. nov., Anaerococcus martiniensis sp. nov., and Anaerococcus cruorum sp. nov., isolated from human clinical specimens.</title>
        <authorList>
            <person name="Boiten K.E."/>
            <person name="Meijer J."/>
            <person name="van Wezel E.M."/>
            <person name="Veloo A.C.M."/>
        </authorList>
    </citation>
    <scope>NUCLEOTIDE SEQUENCE [LARGE SCALE GENOMIC DNA]</scope>
    <source>
        <strain evidence="2 3">ENR0874</strain>
    </source>
</reference>
<feature type="transmembrane region" description="Helical" evidence="1">
    <location>
        <begin position="171"/>
        <end position="191"/>
    </location>
</feature>
<evidence type="ECO:0008006" key="4">
    <source>
        <dbReference type="Google" id="ProtNLM"/>
    </source>
</evidence>
<proteinExistence type="predicted"/>
<dbReference type="PANTHER" id="PTHR32309">
    <property type="entry name" value="TYROSINE-PROTEIN KINASE"/>
    <property type="match status" value="1"/>
</dbReference>